<dbReference type="AlphaFoldDB" id="A0A0E9S371"/>
<name>A0A0E9S371_ANGAN</name>
<proteinExistence type="predicted"/>
<protein>
    <submittedName>
        <fullName evidence="1">Uncharacterized protein</fullName>
    </submittedName>
</protein>
<sequence length="52" mass="5885">MRGTEVSLFGNLNQSRSLNSHFDTIPNVTGTLSIFPLMFGCTEIYVCYNFTF</sequence>
<reference evidence="1" key="1">
    <citation type="submission" date="2014-11" db="EMBL/GenBank/DDBJ databases">
        <authorList>
            <person name="Amaro Gonzalez C."/>
        </authorList>
    </citation>
    <scope>NUCLEOTIDE SEQUENCE</scope>
</reference>
<organism evidence="1">
    <name type="scientific">Anguilla anguilla</name>
    <name type="common">European freshwater eel</name>
    <name type="synonym">Muraena anguilla</name>
    <dbReference type="NCBI Taxonomy" id="7936"/>
    <lineage>
        <taxon>Eukaryota</taxon>
        <taxon>Metazoa</taxon>
        <taxon>Chordata</taxon>
        <taxon>Craniata</taxon>
        <taxon>Vertebrata</taxon>
        <taxon>Euteleostomi</taxon>
        <taxon>Actinopterygii</taxon>
        <taxon>Neopterygii</taxon>
        <taxon>Teleostei</taxon>
        <taxon>Anguilliformes</taxon>
        <taxon>Anguillidae</taxon>
        <taxon>Anguilla</taxon>
    </lineage>
</organism>
<reference evidence="1" key="2">
    <citation type="journal article" date="2015" name="Fish Shellfish Immunol.">
        <title>Early steps in the European eel (Anguilla anguilla)-Vibrio vulnificus interaction in the gills: Role of the RtxA13 toxin.</title>
        <authorList>
            <person name="Callol A."/>
            <person name="Pajuelo D."/>
            <person name="Ebbesson L."/>
            <person name="Teles M."/>
            <person name="MacKenzie S."/>
            <person name="Amaro C."/>
        </authorList>
    </citation>
    <scope>NUCLEOTIDE SEQUENCE</scope>
</reference>
<accession>A0A0E9S371</accession>
<dbReference type="EMBL" id="GBXM01072915">
    <property type="protein sequence ID" value="JAH35662.1"/>
    <property type="molecule type" value="Transcribed_RNA"/>
</dbReference>
<evidence type="ECO:0000313" key="1">
    <source>
        <dbReference type="EMBL" id="JAH35662.1"/>
    </source>
</evidence>